<proteinExistence type="predicted"/>
<dbReference type="GO" id="GO:0005886">
    <property type="term" value="C:plasma membrane"/>
    <property type="evidence" value="ECO:0007669"/>
    <property type="project" value="TreeGrafter"/>
</dbReference>
<dbReference type="InterPro" id="IPR050469">
    <property type="entry name" value="Diguanylate_Cyclase"/>
</dbReference>
<accession>A0A2N7KKL8</accession>
<evidence type="ECO:0000313" key="5">
    <source>
        <dbReference type="Proteomes" id="UP000235406"/>
    </source>
</evidence>
<dbReference type="GO" id="GO:1902201">
    <property type="term" value="P:negative regulation of bacterial-type flagellum-dependent cell motility"/>
    <property type="evidence" value="ECO:0007669"/>
    <property type="project" value="TreeGrafter"/>
</dbReference>
<dbReference type="OrthoDB" id="6395678at2"/>
<evidence type="ECO:0000256" key="2">
    <source>
        <dbReference type="SAM" id="Phobius"/>
    </source>
</evidence>
<sequence>MTAKRIIKLMPKFKVATISLTFSSLSFLLFIVSFGTVAINNDIKEFDLSTLQLDRHKDNLVLLGLFTESQINQTSGERSHDFDSVDEVNFVDSIYPLGDPELNKAEIAVRHLMHQISLYKNLGGIDDNFVYFYRSYSGSKYIFPNKFENFTPSESYLSGDICLGSEVCSITAKEYQLADRVIISAPHIGLISQNEIISIVTPVYDEGVIIGDYVLNVNIELYVSDGLDVGYETKNDVNNLIVTYPGYPYSYLNYSKTTVADNRTTYTYRYPYSKLLIDYCWVFVVMFLASLNYLFYVNKAKITKDELVDAKHTALKDELTGLYNRRIYNEPSFDQAVRGKPCSIIAIDGDRIKKINDNLGHSWGDEVIQHIAQSMKDVFRRDDFLVRVGGDEFIVIMPNCSFENANKASEILKKQVTESKVASLGFDVSVSVGVAFKGASESLESVLHKADEKLYEQKAQR</sequence>
<dbReference type="RefSeq" id="WP_102433934.1">
    <property type="nucleotide sequence ID" value="NZ_CAWNVI010000018.1"/>
</dbReference>
<dbReference type="Proteomes" id="UP000235406">
    <property type="component" value="Unassembled WGS sequence"/>
</dbReference>
<keyword evidence="2" id="KW-0472">Membrane</keyword>
<evidence type="ECO:0000259" key="3">
    <source>
        <dbReference type="PROSITE" id="PS50887"/>
    </source>
</evidence>
<keyword evidence="2" id="KW-0812">Transmembrane</keyword>
<dbReference type="PANTHER" id="PTHR45138:SF24">
    <property type="entry name" value="DIGUANYLATE CYCLASE DGCC-RELATED"/>
    <property type="match status" value="1"/>
</dbReference>
<dbReference type="GO" id="GO:0052621">
    <property type="term" value="F:diguanylate cyclase activity"/>
    <property type="evidence" value="ECO:0007669"/>
    <property type="project" value="UniProtKB-EC"/>
</dbReference>
<dbReference type="NCBIfam" id="TIGR00254">
    <property type="entry name" value="GGDEF"/>
    <property type="match status" value="1"/>
</dbReference>
<dbReference type="EMBL" id="MCZK01000018">
    <property type="protein sequence ID" value="PMM76864.1"/>
    <property type="molecule type" value="Genomic_DNA"/>
</dbReference>
<dbReference type="Pfam" id="PF00990">
    <property type="entry name" value="GGDEF"/>
    <property type="match status" value="1"/>
</dbReference>
<feature type="transmembrane region" description="Helical" evidence="2">
    <location>
        <begin position="276"/>
        <end position="296"/>
    </location>
</feature>
<name>A0A2N7KKL8_9VIBR</name>
<organism evidence="4 5">
    <name type="scientific">Vibrio lentus</name>
    <dbReference type="NCBI Taxonomy" id="136468"/>
    <lineage>
        <taxon>Bacteria</taxon>
        <taxon>Pseudomonadati</taxon>
        <taxon>Pseudomonadota</taxon>
        <taxon>Gammaproteobacteria</taxon>
        <taxon>Vibrionales</taxon>
        <taxon>Vibrionaceae</taxon>
        <taxon>Vibrio</taxon>
    </lineage>
</organism>
<dbReference type="PROSITE" id="PS50887">
    <property type="entry name" value="GGDEF"/>
    <property type="match status" value="1"/>
</dbReference>
<dbReference type="InterPro" id="IPR029787">
    <property type="entry name" value="Nucleotide_cyclase"/>
</dbReference>
<dbReference type="InterPro" id="IPR000160">
    <property type="entry name" value="GGDEF_dom"/>
</dbReference>
<dbReference type="InterPro" id="IPR043128">
    <property type="entry name" value="Rev_trsase/Diguanyl_cyclase"/>
</dbReference>
<evidence type="ECO:0000256" key="1">
    <source>
        <dbReference type="ARBA" id="ARBA00012528"/>
    </source>
</evidence>
<dbReference type="SUPFAM" id="SSF55073">
    <property type="entry name" value="Nucleotide cyclase"/>
    <property type="match status" value="1"/>
</dbReference>
<dbReference type="EC" id="2.7.7.65" evidence="1"/>
<reference evidence="5" key="1">
    <citation type="submission" date="2016-07" db="EMBL/GenBank/DDBJ databases">
        <title>Nontailed viruses are major unrecognized killers of bacteria in the ocean.</title>
        <authorList>
            <person name="Kauffman K."/>
            <person name="Hussain F."/>
            <person name="Yang J."/>
            <person name="Arevalo P."/>
            <person name="Brown J."/>
            <person name="Cutler M."/>
            <person name="Kelly L."/>
            <person name="Polz M.F."/>
        </authorList>
    </citation>
    <scope>NUCLEOTIDE SEQUENCE [LARGE SCALE GENOMIC DNA]</scope>
    <source>
        <strain evidence="5">10N.261.46.F8</strain>
    </source>
</reference>
<dbReference type="Gene3D" id="3.30.70.270">
    <property type="match status" value="1"/>
</dbReference>
<dbReference type="CDD" id="cd01949">
    <property type="entry name" value="GGDEF"/>
    <property type="match status" value="1"/>
</dbReference>
<gene>
    <name evidence="4" type="ORF">BCT49_21900</name>
</gene>
<evidence type="ECO:0000313" key="4">
    <source>
        <dbReference type="EMBL" id="PMM76864.1"/>
    </source>
</evidence>
<dbReference type="SMART" id="SM00267">
    <property type="entry name" value="GGDEF"/>
    <property type="match status" value="1"/>
</dbReference>
<dbReference type="AlphaFoldDB" id="A0A2N7KKL8"/>
<feature type="domain" description="GGDEF" evidence="3">
    <location>
        <begin position="340"/>
        <end position="461"/>
    </location>
</feature>
<comment type="caution">
    <text evidence="4">The sequence shown here is derived from an EMBL/GenBank/DDBJ whole genome shotgun (WGS) entry which is preliminary data.</text>
</comment>
<dbReference type="PANTHER" id="PTHR45138">
    <property type="entry name" value="REGULATORY COMPONENTS OF SENSORY TRANSDUCTION SYSTEM"/>
    <property type="match status" value="1"/>
</dbReference>
<dbReference type="GO" id="GO:0043709">
    <property type="term" value="P:cell adhesion involved in single-species biofilm formation"/>
    <property type="evidence" value="ECO:0007669"/>
    <property type="project" value="TreeGrafter"/>
</dbReference>
<keyword evidence="2" id="KW-1133">Transmembrane helix</keyword>
<protein>
    <recommendedName>
        <fullName evidence="1">diguanylate cyclase</fullName>
        <ecNumber evidence="1">2.7.7.65</ecNumber>
    </recommendedName>
</protein>